<keyword evidence="4" id="KW-1185">Reference proteome</keyword>
<dbReference type="PANTHER" id="PTHR43384:SF14">
    <property type="entry name" value="ESX-1 SECRETION-ASSOCIATED PROTEIN ESPI"/>
    <property type="match status" value="1"/>
</dbReference>
<dbReference type="Pfam" id="PF13614">
    <property type="entry name" value="AAA_31"/>
    <property type="match status" value="1"/>
</dbReference>
<feature type="region of interest" description="Disordered" evidence="1">
    <location>
        <begin position="38"/>
        <end position="106"/>
    </location>
</feature>
<feature type="domain" description="AAA" evidence="2">
    <location>
        <begin position="163"/>
        <end position="298"/>
    </location>
</feature>
<name>A0ABM7JKJ0_MYCNT</name>
<dbReference type="EMBL" id="AP022590">
    <property type="protein sequence ID" value="BBY35973.1"/>
    <property type="molecule type" value="Genomic_DNA"/>
</dbReference>
<evidence type="ECO:0000313" key="3">
    <source>
        <dbReference type="EMBL" id="BBY35973.1"/>
    </source>
</evidence>
<proteinExistence type="predicted"/>
<reference evidence="3 4" key="1">
    <citation type="journal article" date="2019" name="Emerg. Microbes Infect.">
        <title>Comprehensive subspecies identification of 175 nontuberculous mycobacteria species based on 7547 genomic profiles.</title>
        <authorList>
            <person name="Matsumoto Y."/>
            <person name="Kinjo T."/>
            <person name="Motooka D."/>
            <person name="Nabeya D."/>
            <person name="Jung N."/>
            <person name="Uechi K."/>
            <person name="Horii T."/>
            <person name="Iida T."/>
            <person name="Fujita J."/>
            <person name="Nakamura S."/>
        </authorList>
    </citation>
    <scope>NUCLEOTIDE SEQUENCE [LARGE SCALE GENOMIC DNA]</scope>
    <source>
        <strain evidence="3 4">JCM 18113</strain>
    </source>
</reference>
<protein>
    <recommendedName>
        <fullName evidence="2">AAA domain-containing protein</fullName>
    </recommendedName>
</protein>
<dbReference type="InterPro" id="IPR027417">
    <property type="entry name" value="P-loop_NTPase"/>
</dbReference>
<feature type="compositionally biased region" description="Pro residues" evidence="1">
    <location>
        <begin position="81"/>
        <end position="98"/>
    </location>
</feature>
<accession>A0ABM7JKJ0</accession>
<dbReference type="SUPFAM" id="SSF52540">
    <property type="entry name" value="P-loop containing nucleoside triphosphate hydrolases"/>
    <property type="match status" value="1"/>
</dbReference>
<gene>
    <name evidence="3" type="ORF">MMAN_01070</name>
</gene>
<dbReference type="Proteomes" id="UP000465812">
    <property type="component" value="Chromosome"/>
</dbReference>
<evidence type="ECO:0000256" key="1">
    <source>
        <dbReference type="SAM" id="MobiDB-lite"/>
    </source>
</evidence>
<dbReference type="PANTHER" id="PTHR43384">
    <property type="entry name" value="SEPTUM SITE-DETERMINING PROTEIN MIND HOMOLOG, CHLOROPLASTIC-RELATED"/>
    <property type="match status" value="1"/>
</dbReference>
<dbReference type="Gene3D" id="3.40.50.300">
    <property type="entry name" value="P-loop containing nucleotide triphosphate hydrolases"/>
    <property type="match status" value="1"/>
</dbReference>
<evidence type="ECO:0000259" key="2">
    <source>
        <dbReference type="Pfam" id="PF13614"/>
    </source>
</evidence>
<organism evidence="3 4">
    <name type="scientific">Mycobacterium mantenii</name>
    <dbReference type="NCBI Taxonomy" id="560555"/>
    <lineage>
        <taxon>Bacteria</taxon>
        <taxon>Bacillati</taxon>
        <taxon>Actinomycetota</taxon>
        <taxon>Actinomycetes</taxon>
        <taxon>Mycobacteriales</taxon>
        <taxon>Mycobacteriaceae</taxon>
        <taxon>Mycobacterium</taxon>
        <taxon>Mycobacterium avium complex (MAC)</taxon>
    </lineage>
</organism>
<dbReference type="InterPro" id="IPR025669">
    <property type="entry name" value="AAA_dom"/>
</dbReference>
<evidence type="ECO:0000313" key="4">
    <source>
        <dbReference type="Proteomes" id="UP000465812"/>
    </source>
</evidence>
<sequence length="416" mass="45308">MIQVVRYYRILVVSGPVPEGYTGSMSNRGAIRGVVQQSAVAAGPPDPPNPKPGPREWRADGDPAAATVPQSRGPNRQGTGPPQPPPAAQPPPRWIPPRPRPEPMLGATALDRFDTHDTDAAGFNWRQLIHRLTGIELGAGKNTTYENALRQRIRASVGGAFPISVLNLKGGVGKTAVVEALGSTFAAVRDDRVLALDIDAGDLAERHGRRNPHSLADLLHGNPAAEYEDIRALTYMNGSGLEVLGLPDTDWRLERQDMLRAFSMLRNQYSLVLVDCVKTLNSAVMDAVLPESRALVVVTSPAVDAVRKTRTTLEWLCHNGYQSLMQWTVLAINHVEPAKVDAVAVTELDRLSARVGATVVLPFDRHVHEGRKIALDRMSKESRRSYLEMAAVLADMFPGRGGQRDRFPVARSPHTG</sequence>
<dbReference type="InterPro" id="IPR050625">
    <property type="entry name" value="ParA/MinD_ATPase"/>
</dbReference>